<keyword evidence="2" id="KW-0812">Transmembrane</keyword>
<proteinExistence type="predicted"/>
<feature type="region of interest" description="Disordered" evidence="1">
    <location>
        <begin position="557"/>
        <end position="616"/>
    </location>
</feature>
<evidence type="ECO:0000313" key="3">
    <source>
        <dbReference type="EMBL" id="JAP60802.1"/>
    </source>
</evidence>
<dbReference type="AlphaFoldDB" id="A0A0V0J5E9"/>
<keyword evidence="2" id="KW-0472">Membrane</keyword>
<gene>
    <name evidence="3" type="ORF">TR113507</name>
</gene>
<feature type="transmembrane region" description="Helical" evidence="2">
    <location>
        <begin position="268"/>
        <end position="292"/>
    </location>
</feature>
<reference evidence="3" key="1">
    <citation type="submission" date="2016-01" db="EMBL/GenBank/DDBJ databases">
        <title>Reference transcriptome for the parasite Schistocephalus solidus: insights into the molecular evolution of parasitism.</title>
        <authorList>
            <person name="Hebert F.O."/>
            <person name="Grambauer S."/>
            <person name="Barber I."/>
            <person name="Landry C.R."/>
            <person name="Aubin-Horth N."/>
        </authorList>
    </citation>
    <scope>NUCLEOTIDE SEQUENCE</scope>
</reference>
<evidence type="ECO:0000256" key="2">
    <source>
        <dbReference type="SAM" id="Phobius"/>
    </source>
</evidence>
<name>A0A0V0J5E9_SCHSO</name>
<organism evidence="3">
    <name type="scientific">Schistocephalus solidus</name>
    <name type="common">Tapeworm</name>
    <dbReference type="NCBI Taxonomy" id="70667"/>
    <lineage>
        <taxon>Eukaryota</taxon>
        <taxon>Metazoa</taxon>
        <taxon>Spiralia</taxon>
        <taxon>Lophotrochozoa</taxon>
        <taxon>Platyhelminthes</taxon>
        <taxon>Cestoda</taxon>
        <taxon>Eucestoda</taxon>
        <taxon>Diphyllobothriidea</taxon>
        <taxon>Diphyllobothriidae</taxon>
        <taxon>Schistocephalus</taxon>
    </lineage>
</organism>
<feature type="compositionally biased region" description="Low complexity" evidence="1">
    <location>
        <begin position="557"/>
        <end position="575"/>
    </location>
</feature>
<keyword evidence="2" id="KW-1133">Transmembrane helix</keyword>
<accession>A0A0V0J5E9</accession>
<protein>
    <submittedName>
        <fullName evidence="3">Uncharacterized protein</fullName>
    </submittedName>
</protein>
<feature type="region of interest" description="Disordered" evidence="1">
    <location>
        <begin position="462"/>
        <end position="514"/>
    </location>
</feature>
<feature type="compositionally biased region" description="Polar residues" evidence="1">
    <location>
        <begin position="577"/>
        <end position="602"/>
    </location>
</feature>
<evidence type="ECO:0000256" key="1">
    <source>
        <dbReference type="SAM" id="MobiDB-lite"/>
    </source>
</evidence>
<dbReference type="EMBL" id="GEEE01002423">
    <property type="protein sequence ID" value="JAP60802.1"/>
    <property type="molecule type" value="Transcribed_RNA"/>
</dbReference>
<sequence>MELSVPKLNSHDAILVDKGEQVKFYESRAHFRSITYQSTLAQLAFTIYFKPNLTTKHCSPRTSVFLWTPDLELRSTITQRKGMRRVPALSSLLLPFSLSFAGFSLSNSLAIHLTQSFTPSGNILIRCSATGPLATQSVIRLGCTSDDIGICRENCTRPCITRDGYPDCSNKKPDGVVKCSYKTISAEHIEVVYELARDEIPPDGQWWCNFRGRNSQKITSQAIKRTPAYSPIPHVLTSSVPENETNFVITTVNRNESESSTHIFTRDLILIIIIGTIASSVLNLILFIRCLCTRKYIKKISSGSRPNLRVEACLCIQKLAKTYRQPPRRPALLSGSNISWPTHVRLGGRQHLAPMSEPIKRRFAPGPSERPPTGFGRFSSPYLPGQGLPVAQFTGEPMIIEESIYDDVPASSVYPLDGQSNRTALLNQTLNPSPRRARKCIVDAEGTVYVAVGHVSNAQSVHSGLGNSRGNLLPPSAGASSNATPRTWRASQSRLQQRSPSATRPPPARYLNGYGRVSGAYTPLLDQNGLPDALRASLGGHQYPLARIPTAASPLGSSASAIPPAGPAGQIAPNPSAMGTRNTGARGKLSSTAISQSSNVNPPSAFDDQFSEDEEMDDLFSLAINGTAKPGRNS</sequence>
<feature type="compositionally biased region" description="Polar residues" evidence="1">
    <location>
        <begin position="478"/>
        <end position="497"/>
    </location>
</feature>